<dbReference type="SUPFAM" id="SSF48239">
    <property type="entry name" value="Terpenoid cyclases/Protein prenyltransferases"/>
    <property type="match status" value="1"/>
</dbReference>
<dbReference type="SMART" id="SM00028">
    <property type="entry name" value="TPR"/>
    <property type="match status" value="1"/>
</dbReference>
<dbReference type="SUPFAM" id="SSF48452">
    <property type="entry name" value="TPR-like"/>
    <property type="match status" value="1"/>
</dbReference>
<dbReference type="InterPro" id="IPR041246">
    <property type="entry name" value="Bact_MG10"/>
</dbReference>
<dbReference type="InterPro" id="IPR001599">
    <property type="entry name" value="Macroglobln_a2"/>
</dbReference>
<evidence type="ECO:0000313" key="6">
    <source>
        <dbReference type="Proteomes" id="UP000462014"/>
    </source>
</evidence>
<dbReference type="PROSITE" id="PS50005">
    <property type="entry name" value="TPR"/>
    <property type="match status" value="1"/>
</dbReference>
<evidence type="ECO:0000256" key="3">
    <source>
        <dbReference type="SAM" id="SignalP"/>
    </source>
</evidence>
<dbReference type="Gene3D" id="1.50.10.20">
    <property type="match status" value="1"/>
</dbReference>
<dbReference type="InterPro" id="IPR051802">
    <property type="entry name" value="YfhM-like"/>
</dbReference>
<dbReference type="PANTHER" id="PTHR40094">
    <property type="entry name" value="ALPHA-2-MACROGLOBULIN HOMOLOG"/>
    <property type="match status" value="1"/>
</dbReference>
<dbReference type="InterPro" id="IPR008930">
    <property type="entry name" value="Terpenoid_cyclase/PrenylTrfase"/>
</dbReference>
<dbReference type="InterPro" id="IPR008969">
    <property type="entry name" value="CarboxyPept-like_regulatory"/>
</dbReference>
<evidence type="ECO:0000313" key="5">
    <source>
        <dbReference type="EMBL" id="MVN23331.1"/>
    </source>
</evidence>
<dbReference type="InterPro" id="IPR019734">
    <property type="entry name" value="TPR_rpt"/>
</dbReference>
<evidence type="ECO:0000256" key="2">
    <source>
        <dbReference type="PROSITE-ProRule" id="PRU00339"/>
    </source>
</evidence>
<dbReference type="SUPFAM" id="SSF49464">
    <property type="entry name" value="Carboxypeptidase regulatory domain-like"/>
    <property type="match status" value="1"/>
</dbReference>
<dbReference type="EMBL" id="WPIK01000022">
    <property type="protein sequence ID" value="MVN23331.1"/>
    <property type="molecule type" value="Genomic_DNA"/>
</dbReference>
<dbReference type="InterPro" id="IPR013783">
    <property type="entry name" value="Ig-like_fold"/>
</dbReference>
<dbReference type="InterPro" id="IPR002890">
    <property type="entry name" value="MG2"/>
</dbReference>
<dbReference type="Proteomes" id="UP000462014">
    <property type="component" value="Unassembled WGS sequence"/>
</dbReference>
<evidence type="ECO:0000256" key="1">
    <source>
        <dbReference type="ARBA" id="ARBA00010556"/>
    </source>
</evidence>
<feature type="chain" id="PRO_5029552320" description="Alpha-2-macroglobulin domain-containing protein" evidence="3">
    <location>
        <begin position="29"/>
        <end position="2148"/>
    </location>
</feature>
<dbReference type="Pfam" id="PF17973">
    <property type="entry name" value="bMG10"/>
    <property type="match status" value="1"/>
</dbReference>
<comment type="similarity">
    <text evidence="1">Belongs to the protease inhibitor I39 (alpha-2-macroglobulin) family. Bacterial alpha-2-macroglobulin subfamily.</text>
</comment>
<dbReference type="Gene3D" id="2.60.40.1930">
    <property type="match status" value="1"/>
</dbReference>
<dbReference type="Gene3D" id="1.25.40.10">
    <property type="entry name" value="Tetratricopeptide repeat domain"/>
    <property type="match status" value="1"/>
</dbReference>
<keyword evidence="6" id="KW-1185">Reference proteome</keyword>
<reference evidence="5 6" key="1">
    <citation type="submission" date="2019-12" db="EMBL/GenBank/DDBJ databases">
        <title>Mucilaginibacter sp. HMF7410 genome sequencing and assembly.</title>
        <authorList>
            <person name="Kang H."/>
            <person name="Cha I."/>
            <person name="Kim H."/>
            <person name="Joh K."/>
        </authorList>
    </citation>
    <scope>NUCLEOTIDE SEQUENCE [LARGE SCALE GENOMIC DNA]</scope>
    <source>
        <strain evidence="5 6">HMF7410</strain>
    </source>
</reference>
<evidence type="ECO:0000259" key="4">
    <source>
        <dbReference type="SMART" id="SM01360"/>
    </source>
</evidence>
<gene>
    <name evidence="5" type="ORF">GO621_17545</name>
</gene>
<dbReference type="Pfam" id="PF00207">
    <property type="entry name" value="A2M"/>
    <property type="match status" value="1"/>
</dbReference>
<feature type="repeat" description="TPR" evidence="2">
    <location>
        <begin position="315"/>
        <end position="348"/>
    </location>
</feature>
<dbReference type="Pfam" id="PF13715">
    <property type="entry name" value="CarbopepD_reg_2"/>
    <property type="match status" value="1"/>
</dbReference>
<feature type="signal peptide" evidence="3">
    <location>
        <begin position="1"/>
        <end position="28"/>
    </location>
</feature>
<accession>A0A7K1T1D6</accession>
<dbReference type="PANTHER" id="PTHR40094:SF1">
    <property type="entry name" value="UBIQUITIN DOMAIN-CONTAINING PROTEIN"/>
    <property type="match status" value="1"/>
</dbReference>
<sequence length="2148" mass="244736">MPASYFFYRLKKAITVCCLLFLTLQVSAQQKIDEQLINRIDSLSAAGLPKSALKEVEKLDALSRKNHNPTQQIRAAVYRMNLQTYLEENALTAIINRLKLDIKQAAFPVKAVLQSVLAEIYWKYYQQNRYQFVRRTALEKPDADFARWDLKTIIREVGNLYQQSLQNFQLEQNTQVSVLEGVLQGDKSTRYLRPTLYDLLLQRALDFYLGEEPDLPKPRLTFSLNDPRLFGDDAVFIHLKLATTDTASVTYQGIKLLQQATIFHLQKKHAEALADLDLKRLEFLYRKAAFPQKDSLYVDALQKANRDFQDKPIAADALVLLAQFYQQKDNLVTAVAYLQKAIKIYPESLGGKNAMLLLQQINQQTLSAEIENVNLPDQPILAKLNYQNLQKANAQFYRLSEEDLSELRKRENQNYRYQDINLNTDVLAFVKQLKPVQQQQISLPDPKDYKQHYLEFKIDPLEPGFYVLLLSRENLNDRALMSLSGFRVSNLAYVSRKSTTGLEIRTINRTTGSPIEAVKVALIKNPFGETAGQGISDKNGKTLFQLTENMNFQIRLYGSGDFYTNNDSFYGNNFLPSDISREQTILFTDRQLYRPGQTIYFKGLQISTANRKSTIVKDKETEVELNDNNGKKLSSVKVKTNDFGTFSGSFVLPQNMLNGNVVLKTFQGQLYVQVEEYKRPTFQLNFDAVKEAYRPGDSVRLKGKVLAFSGFGLADASVKVNIKLYKTRTYSVYNRYQNNDLADFLSDTIKTNSQGEFIIKFKAQQEQPNVDRYFYQISADATNASGETHTASASVNVAKQALQVQLNLPQKMLAADSLKFPASLMNLNDQLQNGSLQVKIFSLKNPNEYITKNRLWEKPDQFLWTKDEFKQLFPAYAWKNEDGPSSWQKDQLVAEIDLKADSNHFSVLDLAALKQQDSGFYRIETAAKNSKGDTVSIVRFSHFINQKAAPVTMQDWIIPLLTRVVPGGKAVFGLMPEINVLAEVYDGDKILSSEWIKTGKKEVRKEIAVPLNADNNFRVQFLMVKDNRVYNLSQSLQIIRNINPLAVRLVTFRNKLQPGEKEQWKLQVSGNEKQSVEMLAEMYDASLDDLVMKQSWTQPIQNIDIEFQRSYFGWNSYNFINKTVSTRLFYTMDNFDLLMRKYETLNLLGFDYYGGFNNAYQQLANTLRANAMLAQTNKDNYLKSVAAYKNGFDITGRIIDAKDKSELQTVTVKIKGTETYVYTDISGRFKLHVPEKATLIISYVGYITQEIIVVKGVSPVIKLKPSSNSLNEVVVVGYGTQYKRDLSGSAASIRIDEPVGNAQLNEVVSFAAVEKISANGTIIRNGKIVQQSVMIRGKSSLPADLIGNIQTIDNYGDQANVTSNKAITIRKNFNETAFFYPQLRTNEKGEILIDFTMPEALTKWRFKALAQTQDLKFAYLENEVITQKQLMISANMPRFFREGDTITVSAIVANLNTKKVVVKTVLQLFNAVNMQSVKLLANAAEANQTIEIEANTNKAVSFQLIIPQGLDALTYRLTADAGKYSDGEENTVPVLPNAMLVTESVPMMVRPNQTKTFTLEKLLHQTSNTLQNKTLTLEYTENPAWYAVQALPYLMEFPYECSEQTFNRYYANSLATSLVKRLPVIQQVFDRWKASNSTELLSNLEKNQELKSVLIEETPWLRDAQNESEQKKRIALLFDLNKMGNELQLNVKKLKEMQLADGSFPWFTGLRSDRYITQYILAGIGQLYAAKAVDAQSSALKNIADKALNYLDEELIKPEHTVFTGKKLVPASLSSIEIHGWYTRSYFTQKPISAALTAQWKKYQQKANAEWVQRSVYEKGLIALTFIHFKQVKEAQQIVKSLIETSQQSEEMGMYWPKNQLGYFWYQNPVETQSLLIELFAEAGKTKETEEMKIWLLRNKQTNNWKTTKATAAACYALLLRGENWLQTQGKTMLLLGGKNLYDLKPDLKQDAGTGYLKTSWQEEQIKPELAKVEVKNQGKTISWGALYWQYLEKLDKISAAKNSISLERKYFIRSRNNSGEVLTAVDKNHQPKVGDLLKIVVYLKADRDFEYVHLKDMRPSGTEPVDVLSGYKYQDGLYYYQVTKDVATNFFISYLPKGNYVFEYGLRVAQPGNFSTGISSVQSMYAPEFGAHSEGKRLETLIQADKK</sequence>
<keyword evidence="2" id="KW-0802">TPR repeat</keyword>
<dbReference type="Gene3D" id="2.60.40.10">
    <property type="entry name" value="Immunoglobulins"/>
    <property type="match status" value="1"/>
</dbReference>
<protein>
    <recommendedName>
        <fullName evidence="4">Alpha-2-macroglobulin domain-containing protein</fullName>
    </recommendedName>
</protein>
<organism evidence="5 6">
    <name type="scientific">Mucilaginibacter arboris</name>
    <dbReference type="NCBI Taxonomy" id="2682090"/>
    <lineage>
        <taxon>Bacteria</taxon>
        <taxon>Pseudomonadati</taxon>
        <taxon>Bacteroidota</taxon>
        <taxon>Sphingobacteriia</taxon>
        <taxon>Sphingobacteriales</taxon>
        <taxon>Sphingobacteriaceae</taxon>
        <taxon>Mucilaginibacter</taxon>
    </lineage>
</organism>
<keyword evidence="3" id="KW-0732">Signal</keyword>
<dbReference type="GO" id="GO:0004866">
    <property type="term" value="F:endopeptidase inhibitor activity"/>
    <property type="evidence" value="ECO:0007669"/>
    <property type="project" value="InterPro"/>
</dbReference>
<dbReference type="RefSeq" id="WP_157569460.1">
    <property type="nucleotide sequence ID" value="NZ_WPIK01000022.1"/>
</dbReference>
<proteinExistence type="inferred from homology"/>
<dbReference type="Gene3D" id="2.60.40.1120">
    <property type="entry name" value="Carboxypeptidase-like, regulatory domain"/>
    <property type="match status" value="1"/>
</dbReference>
<comment type="caution">
    <text evidence="5">The sequence shown here is derived from an EMBL/GenBank/DDBJ whole genome shotgun (WGS) entry which is preliminary data.</text>
</comment>
<name>A0A7K1T1D6_9SPHI</name>
<dbReference type="Pfam" id="PF01835">
    <property type="entry name" value="MG2"/>
    <property type="match status" value="1"/>
</dbReference>
<dbReference type="SMART" id="SM01360">
    <property type="entry name" value="A2M"/>
    <property type="match status" value="1"/>
</dbReference>
<dbReference type="InterPro" id="IPR011990">
    <property type="entry name" value="TPR-like_helical_dom_sf"/>
</dbReference>
<feature type="domain" description="Alpha-2-macroglobulin" evidence="4">
    <location>
        <begin position="1376"/>
        <end position="1466"/>
    </location>
</feature>